<evidence type="ECO:0000256" key="4">
    <source>
        <dbReference type="ARBA" id="ARBA00022737"/>
    </source>
</evidence>
<evidence type="ECO:0000313" key="8">
    <source>
        <dbReference type="EMBL" id="CBY11197.1"/>
    </source>
</evidence>
<sequence length="357" mass="40399">MAPGLVVLKDGNVVVWSGSKVVKIDLNTKAISTSKDFEGLVNDVIELNEKFLVSHDKTVSIVKKLSLEFIASFDVPRRPSKLCMVERKCYIADKSGDVYLVEIPDAEKLSIVTDPKTMKPVLGHISLIMDTFVSDKFIYTAEQDEKIKVSSRKHPFIIDHYLLGHTEFVSKIVVDENNSSLFSCGGDGTVRSWKNGKAEKVKEHDEETVCHSLVLSNDRLQYATVSFEENKESFIRTVFKRDLADYHTWKLASGSVPIASTAKANGDGVYWLIENEKSLQLFLTKDKEQELVLDNIAESSWKEDHWKVLRKAMEKSDNYDAYLKLREEGFKKARGSRKNKRKIMEPVADDAKKVAAT</sequence>
<dbReference type="GO" id="GO:0043527">
    <property type="term" value="C:tRNA methyltransferase complex"/>
    <property type="evidence" value="ECO:0007669"/>
    <property type="project" value="TreeGrafter"/>
</dbReference>
<dbReference type="AlphaFoldDB" id="E4XMJ0"/>
<feature type="region of interest" description="Disordered" evidence="7">
    <location>
        <begin position="335"/>
        <end position="357"/>
    </location>
</feature>
<evidence type="ECO:0000256" key="2">
    <source>
        <dbReference type="ARBA" id="ARBA00022574"/>
    </source>
</evidence>
<comment type="subcellular location">
    <subcellularLocation>
        <location evidence="1">Nucleus</location>
    </subcellularLocation>
</comment>
<keyword evidence="4" id="KW-0677">Repeat</keyword>
<keyword evidence="2 6" id="KW-0853">WD repeat</keyword>
<protein>
    <submittedName>
        <fullName evidence="8">Uncharacterized protein</fullName>
    </submittedName>
</protein>
<dbReference type="PROSITE" id="PS50082">
    <property type="entry name" value="WD_REPEATS_2"/>
    <property type="match status" value="1"/>
</dbReference>
<dbReference type="GO" id="GO:0036265">
    <property type="term" value="P:RNA (guanine-N7)-methylation"/>
    <property type="evidence" value="ECO:0007669"/>
    <property type="project" value="InterPro"/>
</dbReference>
<evidence type="ECO:0000256" key="5">
    <source>
        <dbReference type="ARBA" id="ARBA00023242"/>
    </source>
</evidence>
<dbReference type="OrthoDB" id="371245at2759"/>
<keyword evidence="9" id="KW-1185">Reference proteome</keyword>
<evidence type="ECO:0000256" key="1">
    <source>
        <dbReference type="ARBA" id="ARBA00004123"/>
    </source>
</evidence>
<dbReference type="InterPro" id="IPR001680">
    <property type="entry name" value="WD40_rpt"/>
</dbReference>
<evidence type="ECO:0000256" key="3">
    <source>
        <dbReference type="ARBA" id="ARBA00022694"/>
    </source>
</evidence>
<dbReference type="InterPro" id="IPR036322">
    <property type="entry name" value="WD40_repeat_dom_sf"/>
</dbReference>
<organism evidence="8">
    <name type="scientific">Oikopleura dioica</name>
    <name type="common">Tunicate</name>
    <dbReference type="NCBI Taxonomy" id="34765"/>
    <lineage>
        <taxon>Eukaryota</taxon>
        <taxon>Metazoa</taxon>
        <taxon>Chordata</taxon>
        <taxon>Tunicata</taxon>
        <taxon>Appendicularia</taxon>
        <taxon>Copelata</taxon>
        <taxon>Oikopleuridae</taxon>
        <taxon>Oikopleura</taxon>
    </lineage>
</organism>
<dbReference type="GO" id="GO:0005634">
    <property type="term" value="C:nucleus"/>
    <property type="evidence" value="ECO:0007669"/>
    <property type="project" value="UniProtKB-SubCell"/>
</dbReference>
<keyword evidence="3" id="KW-0819">tRNA processing</keyword>
<dbReference type="InterPro" id="IPR028884">
    <property type="entry name" value="Trm82"/>
</dbReference>
<evidence type="ECO:0000313" key="9">
    <source>
        <dbReference type="Proteomes" id="UP000001307"/>
    </source>
</evidence>
<accession>E4XMJ0</accession>
<dbReference type="PANTHER" id="PTHR16288:SF0">
    <property type="entry name" value="TRNA (GUANINE-N(7)-)-METHYLTRANSFERASE NON-CATALYTIC SUBUNIT WDR4"/>
    <property type="match status" value="1"/>
</dbReference>
<gene>
    <name evidence="8" type="ORF">GSOID_T00015384001</name>
</gene>
<evidence type="ECO:0000256" key="6">
    <source>
        <dbReference type="PROSITE-ProRule" id="PRU00221"/>
    </source>
</evidence>
<keyword evidence="5" id="KW-0539">Nucleus</keyword>
<feature type="repeat" description="WD" evidence="6">
    <location>
        <begin position="162"/>
        <end position="203"/>
    </location>
</feature>
<dbReference type="PROSITE" id="PS50294">
    <property type="entry name" value="WD_REPEATS_REGION"/>
    <property type="match status" value="1"/>
</dbReference>
<dbReference type="SUPFAM" id="SSF50978">
    <property type="entry name" value="WD40 repeat-like"/>
    <property type="match status" value="1"/>
</dbReference>
<dbReference type="PANTHER" id="PTHR16288">
    <property type="entry name" value="WD40 REPEAT PROTEIN 4"/>
    <property type="match status" value="1"/>
</dbReference>
<name>E4XMJ0_OIKDI</name>
<proteinExistence type="predicted"/>
<evidence type="ECO:0000256" key="7">
    <source>
        <dbReference type="SAM" id="MobiDB-lite"/>
    </source>
</evidence>
<dbReference type="GO" id="GO:0005829">
    <property type="term" value="C:cytosol"/>
    <property type="evidence" value="ECO:0007669"/>
    <property type="project" value="TreeGrafter"/>
</dbReference>
<dbReference type="GO" id="GO:0006400">
    <property type="term" value="P:tRNA modification"/>
    <property type="evidence" value="ECO:0007669"/>
    <property type="project" value="TreeGrafter"/>
</dbReference>
<dbReference type="Gene3D" id="2.130.10.10">
    <property type="entry name" value="YVTN repeat-like/Quinoprotein amine dehydrogenase"/>
    <property type="match status" value="1"/>
</dbReference>
<reference evidence="8" key="1">
    <citation type="journal article" date="2010" name="Science">
        <title>Plasticity of animal genome architecture unmasked by rapid evolution of a pelagic tunicate.</title>
        <authorList>
            <person name="Denoeud F."/>
            <person name="Henriet S."/>
            <person name="Mungpakdee S."/>
            <person name="Aury J.M."/>
            <person name="Da Silva C."/>
            <person name="Brinkmann H."/>
            <person name="Mikhaleva J."/>
            <person name="Olsen L.C."/>
            <person name="Jubin C."/>
            <person name="Canestro C."/>
            <person name="Bouquet J.M."/>
            <person name="Danks G."/>
            <person name="Poulain J."/>
            <person name="Campsteijn C."/>
            <person name="Adamski M."/>
            <person name="Cross I."/>
            <person name="Yadetie F."/>
            <person name="Muffato M."/>
            <person name="Louis A."/>
            <person name="Butcher S."/>
            <person name="Tsagkogeorga G."/>
            <person name="Konrad A."/>
            <person name="Singh S."/>
            <person name="Jensen M.F."/>
            <person name="Cong E.H."/>
            <person name="Eikeseth-Otteraa H."/>
            <person name="Noel B."/>
            <person name="Anthouard V."/>
            <person name="Porcel B.M."/>
            <person name="Kachouri-Lafond R."/>
            <person name="Nishino A."/>
            <person name="Ugolini M."/>
            <person name="Chourrout P."/>
            <person name="Nishida H."/>
            <person name="Aasland R."/>
            <person name="Huzurbazar S."/>
            <person name="Westhof E."/>
            <person name="Delsuc F."/>
            <person name="Lehrach H."/>
            <person name="Reinhardt R."/>
            <person name="Weissenbach J."/>
            <person name="Roy S.W."/>
            <person name="Artiguenave F."/>
            <person name="Postlethwait J.H."/>
            <person name="Manak J.R."/>
            <person name="Thompson E.M."/>
            <person name="Jaillon O."/>
            <person name="Du Pasquier L."/>
            <person name="Boudinot P."/>
            <person name="Liberles D.A."/>
            <person name="Volff J.N."/>
            <person name="Philippe H."/>
            <person name="Lenhard B."/>
            <person name="Roest Crollius H."/>
            <person name="Wincker P."/>
            <person name="Chourrout D."/>
        </authorList>
    </citation>
    <scope>NUCLEOTIDE SEQUENCE [LARGE SCALE GENOMIC DNA]</scope>
</reference>
<dbReference type="EMBL" id="FN653078">
    <property type="protein sequence ID" value="CBY11197.1"/>
    <property type="molecule type" value="Genomic_DNA"/>
</dbReference>
<dbReference type="InParanoid" id="E4XMJ0"/>
<dbReference type="Proteomes" id="UP000001307">
    <property type="component" value="Unassembled WGS sequence"/>
</dbReference>
<dbReference type="InterPro" id="IPR015943">
    <property type="entry name" value="WD40/YVTN_repeat-like_dom_sf"/>
</dbReference>